<evidence type="ECO:0000256" key="21">
    <source>
        <dbReference type="ARBA" id="ARBA00047617"/>
    </source>
</evidence>
<dbReference type="Pfam" id="PF16884">
    <property type="entry name" value="ADH_N_2"/>
    <property type="match status" value="1"/>
</dbReference>
<evidence type="ECO:0000256" key="6">
    <source>
        <dbReference type="ARBA" id="ARBA00020651"/>
    </source>
</evidence>
<dbReference type="InterPro" id="IPR036291">
    <property type="entry name" value="NAD(P)-bd_dom_sf"/>
</dbReference>
<keyword evidence="14" id="KW-0443">Lipid metabolism</keyword>
<accession>A0A2T7NSQ8</accession>
<comment type="catalytic activity">
    <reaction evidence="24">
        <text>13,14-dihydro-15-oxo-prostaglandin F1alpha + NADP(+) = 15-oxoprostaglandin F1alpha + NADPH + H(+)</text>
        <dbReference type="Rhea" id="RHEA:50592"/>
        <dbReference type="ChEBI" id="CHEBI:15378"/>
        <dbReference type="ChEBI" id="CHEBI:57783"/>
        <dbReference type="ChEBI" id="CHEBI:58349"/>
        <dbReference type="ChEBI" id="CHEBI:79072"/>
        <dbReference type="ChEBI" id="CHEBI:133411"/>
    </reaction>
    <physiologicalReaction direction="right-to-left" evidence="24">
        <dbReference type="Rhea" id="RHEA:50594"/>
    </physiologicalReaction>
</comment>
<dbReference type="OrthoDB" id="809632at2759"/>
<evidence type="ECO:0000256" key="25">
    <source>
        <dbReference type="ARBA" id="ARBA00047903"/>
    </source>
</evidence>
<sequence>MSVKSKRWTVAKMFEGEPKMSDFQLVEEEIPTALKPGEVLVEALYLTVDPYMRWRSYEAGETLIGEQVGRIKVSNNSNFPEGTLVLAYTGWRTHSLVSNTEENTFLGPIVKSLPDFGELSPSLAIGCLGMPGLTAYFGLLERGEVKAGETVLVSAAAGAVGSVVGQIAKIKGCKVIGSAGSDEKCDWLKEIGFDHVFNYKTQTVDDALTEFAPEGVDVYFDNVGGDFTYDVLKSHIKFGGRIVACGSVSSYNKSEDERTERSIAKFVIYKELNIRGFIIGAHVKRFAEGLSEMLRWVREGKIKYKETVTEGFENMPNAFISLLRGGNIGKALVKV</sequence>
<reference evidence="36 37" key="1">
    <citation type="submission" date="2018-04" db="EMBL/GenBank/DDBJ databases">
        <title>The genome of golden apple snail Pomacea canaliculata provides insight into stress tolerance and invasive adaptation.</title>
        <authorList>
            <person name="Liu C."/>
            <person name="Liu B."/>
            <person name="Ren Y."/>
            <person name="Zhang Y."/>
            <person name="Wang H."/>
            <person name="Li S."/>
            <person name="Jiang F."/>
            <person name="Yin L."/>
            <person name="Zhang G."/>
            <person name="Qian W."/>
            <person name="Fan W."/>
        </authorList>
    </citation>
    <scope>NUCLEOTIDE SEQUENCE [LARGE SCALE GENOMIC DNA]</scope>
    <source>
        <strain evidence="36">SZHN2017</strain>
        <tissue evidence="36">Muscle</tissue>
    </source>
</reference>
<dbReference type="Pfam" id="PF00107">
    <property type="entry name" value="ADH_zinc_N"/>
    <property type="match status" value="1"/>
</dbReference>
<keyword evidence="10" id="KW-0276">Fatty acid metabolism</keyword>
<evidence type="ECO:0000256" key="23">
    <source>
        <dbReference type="ARBA" id="ARBA00047871"/>
    </source>
</evidence>
<evidence type="ECO:0000256" key="12">
    <source>
        <dbReference type="ARBA" id="ARBA00022990"/>
    </source>
</evidence>
<dbReference type="SUPFAM" id="SSF51735">
    <property type="entry name" value="NAD(P)-binding Rossmann-fold domains"/>
    <property type="match status" value="1"/>
</dbReference>
<evidence type="ECO:0000256" key="30">
    <source>
        <dbReference type="ARBA" id="ARBA00048953"/>
    </source>
</evidence>
<keyword evidence="7" id="KW-0963">Cytoplasm</keyword>
<evidence type="ECO:0000256" key="17">
    <source>
        <dbReference type="ARBA" id="ARBA00032255"/>
    </source>
</evidence>
<dbReference type="Gene3D" id="3.40.50.720">
    <property type="entry name" value="NAD(P)-binding Rossmann-like Domain"/>
    <property type="match status" value="1"/>
</dbReference>
<evidence type="ECO:0000256" key="19">
    <source>
        <dbReference type="ARBA" id="ARBA00033119"/>
    </source>
</evidence>
<evidence type="ECO:0000256" key="9">
    <source>
        <dbReference type="ARBA" id="ARBA00022553"/>
    </source>
</evidence>
<comment type="catalytic activity">
    <reaction evidence="21">
        <text>decanal + NADP(+) = (2E)-decenal + NADPH + H(+)</text>
        <dbReference type="Rhea" id="RHEA:50612"/>
        <dbReference type="ChEBI" id="CHEBI:15378"/>
        <dbReference type="ChEBI" id="CHEBI:31457"/>
        <dbReference type="ChEBI" id="CHEBI:57783"/>
        <dbReference type="ChEBI" id="CHEBI:58349"/>
        <dbReference type="ChEBI" id="CHEBI:133455"/>
    </reaction>
    <physiologicalReaction direction="right-to-left" evidence="21">
        <dbReference type="Rhea" id="RHEA:50614"/>
    </physiologicalReaction>
</comment>
<dbReference type="SUPFAM" id="SSF50129">
    <property type="entry name" value="GroES-like"/>
    <property type="match status" value="2"/>
</dbReference>
<comment type="catalytic activity">
    <reaction evidence="23">
        <text>leukotriene B4 + NADP(+) = 12-oxo-leukotriene B4 + NADPH + H(+)</text>
        <dbReference type="Rhea" id="RHEA:50608"/>
        <dbReference type="ChEBI" id="CHEBI:15378"/>
        <dbReference type="ChEBI" id="CHEBI:57461"/>
        <dbReference type="ChEBI" id="CHEBI:57783"/>
        <dbReference type="ChEBI" id="CHEBI:58349"/>
        <dbReference type="ChEBI" id="CHEBI:133309"/>
    </reaction>
    <physiologicalReaction direction="left-to-right" evidence="23">
        <dbReference type="Rhea" id="RHEA:50609"/>
    </physiologicalReaction>
</comment>
<evidence type="ECO:0000256" key="22">
    <source>
        <dbReference type="ARBA" id="ARBA00047742"/>
    </source>
</evidence>
<evidence type="ECO:0000256" key="16">
    <source>
        <dbReference type="ARBA" id="ARBA00031851"/>
    </source>
</evidence>
<dbReference type="InterPro" id="IPR014190">
    <property type="entry name" value="PTGR1"/>
</dbReference>
<evidence type="ECO:0000256" key="4">
    <source>
        <dbReference type="ARBA" id="ARBA00011981"/>
    </source>
</evidence>
<comment type="catalytic activity">
    <reaction evidence="33">
        <text>an n-alkanal + NADP(+) = an alk-2-enal + NADPH + H(+)</text>
        <dbReference type="Rhea" id="RHEA:13737"/>
        <dbReference type="ChEBI" id="CHEBI:12834"/>
        <dbReference type="ChEBI" id="CHEBI:13757"/>
        <dbReference type="ChEBI" id="CHEBI:15378"/>
        <dbReference type="ChEBI" id="CHEBI:57783"/>
        <dbReference type="ChEBI" id="CHEBI:58349"/>
        <dbReference type="EC" id="1.3.1.74"/>
    </reaction>
    <physiologicalReaction direction="right-to-left" evidence="33">
        <dbReference type="Rhea" id="RHEA:13739"/>
    </physiologicalReaction>
</comment>
<keyword evidence="12" id="KW-0007">Acetylation</keyword>
<dbReference type="SMART" id="SM00829">
    <property type="entry name" value="PKS_ER"/>
    <property type="match status" value="1"/>
</dbReference>
<evidence type="ECO:0000313" key="36">
    <source>
        <dbReference type="EMBL" id="PVD24195.1"/>
    </source>
</evidence>
<comment type="catalytic activity">
    <reaction evidence="27">
        <text>13,14-dihydro-15-oxo-PGF2alpha + NADP(+) = 15-oxoprostaglandin F2alpha + NADPH + H(+)</text>
        <dbReference type="Rhea" id="RHEA:50588"/>
        <dbReference type="ChEBI" id="CHEBI:15378"/>
        <dbReference type="ChEBI" id="CHEBI:57783"/>
        <dbReference type="ChEBI" id="CHEBI:58349"/>
        <dbReference type="ChEBI" id="CHEBI:133374"/>
        <dbReference type="ChEBI" id="CHEBI:133409"/>
    </reaction>
    <physiologicalReaction direction="right-to-left" evidence="27">
        <dbReference type="Rhea" id="RHEA:50590"/>
    </physiologicalReaction>
</comment>
<evidence type="ECO:0000313" key="37">
    <source>
        <dbReference type="Proteomes" id="UP000245119"/>
    </source>
</evidence>
<evidence type="ECO:0000256" key="11">
    <source>
        <dbReference type="ARBA" id="ARBA00022857"/>
    </source>
</evidence>
<dbReference type="OMA" id="YPIKNIH"/>
<dbReference type="FunFam" id="3.40.50.720:FF:000121">
    <property type="entry name" value="Prostaglandin reductase 2"/>
    <property type="match status" value="1"/>
</dbReference>
<keyword evidence="15" id="KW-0379">Hydroxylation</keyword>
<dbReference type="GO" id="GO:0047522">
    <property type="term" value="F:15-oxoprostaglandin 13-reductase [NAD(P)+] activity"/>
    <property type="evidence" value="ECO:0007669"/>
    <property type="project" value="UniProtKB-EC"/>
</dbReference>
<evidence type="ECO:0000256" key="32">
    <source>
        <dbReference type="ARBA" id="ARBA00049070"/>
    </source>
</evidence>
<evidence type="ECO:0000256" key="15">
    <source>
        <dbReference type="ARBA" id="ARBA00023278"/>
    </source>
</evidence>
<evidence type="ECO:0000256" key="27">
    <source>
        <dbReference type="ARBA" id="ARBA00048290"/>
    </source>
</evidence>
<evidence type="ECO:0000256" key="29">
    <source>
        <dbReference type="ARBA" id="ARBA00048591"/>
    </source>
</evidence>
<comment type="catalytic activity">
    <reaction evidence="32">
        <text>13,14-dihydro-15-oxo-prostaglandin E1 + NADP(+) = 15-oxoprostaglandin E1 + NADPH + H(+)</text>
        <dbReference type="Rhea" id="RHEA:50584"/>
        <dbReference type="ChEBI" id="CHEBI:15378"/>
        <dbReference type="ChEBI" id="CHEBI:57401"/>
        <dbReference type="ChEBI" id="CHEBI:57783"/>
        <dbReference type="ChEBI" id="CHEBI:58349"/>
        <dbReference type="ChEBI" id="CHEBI:133408"/>
    </reaction>
    <physiologicalReaction direction="right-to-left" evidence="32">
        <dbReference type="Rhea" id="RHEA:50586"/>
    </physiologicalReaction>
</comment>
<dbReference type="InterPro" id="IPR011032">
    <property type="entry name" value="GroES-like_sf"/>
</dbReference>
<comment type="catalytic activity">
    <reaction evidence="30">
        <text>6-trans-leukotriene B4 + NADP(+) = 12-oxo-(5S)-hydroxy-(6E,8E,10E,14Z)-eicosatetraenoate + NADPH + H(+)</text>
        <dbReference type="Rhea" id="RHEA:51204"/>
        <dbReference type="ChEBI" id="CHEBI:15378"/>
        <dbReference type="ChEBI" id="CHEBI:57783"/>
        <dbReference type="ChEBI" id="CHEBI:58349"/>
        <dbReference type="ChEBI" id="CHEBI:90723"/>
        <dbReference type="ChEBI" id="CHEBI:133974"/>
    </reaction>
    <physiologicalReaction direction="left-to-right" evidence="30">
        <dbReference type="Rhea" id="RHEA:51205"/>
    </physiologicalReaction>
</comment>
<evidence type="ECO:0000256" key="13">
    <source>
        <dbReference type="ARBA" id="ARBA00023002"/>
    </source>
</evidence>
<dbReference type="GO" id="GO:0032440">
    <property type="term" value="F:2-alkenal reductase [NAD(P)H] activity"/>
    <property type="evidence" value="ECO:0007669"/>
    <property type="project" value="UniProtKB-EC"/>
</dbReference>
<evidence type="ECO:0000256" key="3">
    <source>
        <dbReference type="ARBA" id="ARBA00011852"/>
    </source>
</evidence>
<dbReference type="CDD" id="cd08294">
    <property type="entry name" value="leukotriene_B4_DH_like"/>
    <property type="match status" value="1"/>
</dbReference>
<dbReference type="Proteomes" id="UP000245119">
    <property type="component" value="Linkage Group LG9"/>
</dbReference>
<comment type="caution">
    <text evidence="36">The sequence shown here is derived from an EMBL/GenBank/DDBJ whole genome shotgun (WGS) entry which is preliminary data.</text>
</comment>
<comment type="catalytic activity">
    <reaction evidence="29">
        <text>20-hydroxy-leukotriene B4 + NADP(+) = 12-oxo-20-hydroxy-leukotriene B4 + NADPH + H(+)</text>
        <dbReference type="Rhea" id="RHEA:51208"/>
        <dbReference type="ChEBI" id="CHEBI:15378"/>
        <dbReference type="ChEBI" id="CHEBI:57460"/>
        <dbReference type="ChEBI" id="CHEBI:57783"/>
        <dbReference type="ChEBI" id="CHEBI:58349"/>
        <dbReference type="ChEBI" id="CHEBI:133346"/>
    </reaction>
    <physiologicalReaction direction="left-to-right" evidence="29">
        <dbReference type="Rhea" id="RHEA:51209"/>
    </physiologicalReaction>
</comment>
<dbReference type="EMBL" id="PZQS01000009">
    <property type="protein sequence ID" value="PVD24195.1"/>
    <property type="molecule type" value="Genomic_DNA"/>
</dbReference>
<dbReference type="InterPro" id="IPR013149">
    <property type="entry name" value="ADH-like_C"/>
</dbReference>
<evidence type="ECO:0000256" key="8">
    <source>
        <dbReference type="ARBA" id="ARBA00022501"/>
    </source>
</evidence>
<comment type="subcellular location">
    <subcellularLocation>
        <location evidence="1">Cytoplasm</location>
    </subcellularLocation>
</comment>
<dbReference type="GO" id="GO:0005737">
    <property type="term" value="C:cytoplasm"/>
    <property type="evidence" value="ECO:0007669"/>
    <property type="project" value="UniProtKB-SubCell"/>
</dbReference>
<comment type="catalytic activity">
    <reaction evidence="34">
        <text>hexanal + NADP(+) = (E)-hex-2-enal + NADPH + H(+)</text>
        <dbReference type="Rhea" id="RHEA:50776"/>
        <dbReference type="ChEBI" id="CHEBI:15378"/>
        <dbReference type="ChEBI" id="CHEBI:28913"/>
        <dbReference type="ChEBI" id="CHEBI:57783"/>
        <dbReference type="ChEBI" id="CHEBI:58349"/>
        <dbReference type="ChEBI" id="CHEBI:88528"/>
    </reaction>
    <physiologicalReaction direction="right-to-left" evidence="34">
        <dbReference type="Rhea" id="RHEA:50778"/>
    </physiologicalReaction>
</comment>
<dbReference type="EC" id="1.3.1.48" evidence="4"/>
<evidence type="ECO:0000256" key="2">
    <source>
        <dbReference type="ARBA" id="ARBA00010460"/>
    </source>
</evidence>
<evidence type="ECO:0000256" key="10">
    <source>
        <dbReference type="ARBA" id="ARBA00022832"/>
    </source>
</evidence>
<evidence type="ECO:0000256" key="14">
    <source>
        <dbReference type="ARBA" id="ARBA00023098"/>
    </source>
</evidence>
<comment type="catalytic activity">
    <reaction evidence="25">
        <text>dodecanal + NADP(+) = (2E)-dodecenal + NADPH + H(+)</text>
        <dbReference type="Rhea" id="RHEA:50784"/>
        <dbReference type="ChEBI" id="CHEBI:15378"/>
        <dbReference type="ChEBI" id="CHEBI:27836"/>
        <dbReference type="ChEBI" id="CHEBI:57783"/>
        <dbReference type="ChEBI" id="CHEBI:58349"/>
        <dbReference type="ChEBI" id="CHEBI:133741"/>
    </reaction>
    <physiologicalReaction direction="right-to-left" evidence="25">
        <dbReference type="Rhea" id="RHEA:50786"/>
    </physiologicalReaction>
</comment>
<dbReference type="AlphaFoldDB" id="A0A2T7NSQ8"/>
<comment type="catalytic activity">
    <reaction evidence="22">
        <text>pentan-2-one + NADP(+) = (E)-pent-3-en-2-one + NADPH + H(+)</text>
        <dbReference type="Rhea" id="RHEA:50788"/>
        <dbReference type="ChEBI" id="CHEBI:15378"/>
        <dbReference type="ChEBI" id="CHEBI:16472"/>
        <dbReference type="ChEBI" id="CHEBI:57783"/>
        <dbReference type="ChEBI" id="CHEBI:58349"/>
        <dbReference type="ChEBI" id="CHEBI:145276"/>
    </reaction>
    <physiologicalReaction direction="right-to-left" evidence="22">
        <dbReference type="Rhea" id="RHEA:50790"/>
    </physiologicalReaction>
</comment>
<keyword evidence="11" id="KW-0521">NADP</keyword>
<keyword evidence="37" id="KW-1185">Reference proteome</keyword>
<name>A0A2T7NSQ8_POMCA</name>
<evidence type="ECO:0000256" key="34">
    <source>
        <dbReference type="ARBA" id="ARBA00049368"/>
    </source>
</evidence>
<evidence type="ECO:0000256" key="28">
    <source>
        <dbReference type="ARBA" id="ARBA00048387"/>
    </source>
</evidence>
<comment type="catalytic activity">
    <reaction evidence="31">
        <text>(5S,12S)-dihydroxy-(6E,10E,12E,14Z)-eicosatetraenoate + NADP(+) = 12-oxo-(5S)-hydroxy-(6E,8E,10E,14Z)-eicosatetraenoate + NADPH + H(+)</text>
        <dbReference type="Rhea" id="RHEA:51212"/>
        <dbReference type="ChEBI" id="CHEBI:15378"/>
        <dbReference type="ChEBI" id="CHEBI:57783"/>
        <dbReference type="ChEBI" id="CHEBI:58349"/>
        <dbReference type="ChEBI" id="CHEBI:133974"/>
        <dbReference type="ChEBI" id="CHEBI:133975"/>
    </reaction>
    <physiologicalReaction direction="left-to-right" evidence="31">
        <dbReference type="Rhea" id="RHEA:51213"/>
    </physiologicalReaction>
</comment>
<keyword evidence="13" id="KW-0560">Oxidoreductase</keyword>
<comment type="similarity">
    <text evidence="2">Belongs to the NADP-dependent oxidoreductase L4BD family.</text>
</comment>
<evidence type="ECO:0000256" key="26">
    <source>
        <dbReference type="ARBA" id="ARBA00048066"/>
    </source>
</evidence>
<dbReference type="EC" id="1.3.1.74" evidence="5"/>
<dbReference type="InterPro" id="IPR020843">
    <property type="entry name" value="ER"/>
</dbReference>
<comment type="catalytic activity">
    <reaction evidence="26">
        <text>nonan-2-one + NADP(+) = (3E)-nonen-2-one + NADPH + H(+)</text>
        <dbReference type="Rhea" id="RHEA:50616"/>
        <dbReference type="ChEBI" id="CHEBI:15378"/>
        <dbReference type="ChEBI" id="CHEBI:57783"/>
        <dbReference type="ChEBI" id="CHEBI:58349"/>
        <dbReference type="ChEBI" id="CHEBI:77927"/>
        <dbReference type="ChEBI" id="CHEBI:133457"/>
    </reaction>
    <physiologicalReaction direction="right-to-left" evidence="26">
        <dbReference type="Rhea" id="RHEA:50618"/>
    </physiologicalReaction>
</comment>
<evidence type="ECO:0000256" key="31">
    <source>
        <dbReference type="ARBA" id="ARBA00049068"/>
    </source>
</evidence>
<comment type="catalytic activity">
    <reaction evidence="20">
        <text>octanal + NADP(+) = (2E)-octenal + NADPH + H(+)</text>
        <dbReference type="Rhea" id="RHEA:50780"/>
        <dbReference type="ChEBI" id="CHEBI:15378"/>
        <dbReference type="ChEBI" id="CHEBI:17935"/>
        <dbReference type="ChEBI" id="CHEBI:57783"/>
        <dbReference type="ChEBI" id="CHEBI:58349"/>
        <dbReference type="ChEBI" id="CHEBI:61748"/>
    </reaction>
    <physiologicalReaction direction="right-to-left" evidence="20">
        <dbReference type="Rhea" id="RHEA:50782"/>
    </physiologicalReaction>
</comment>
<evidence type="ECO:0000256" key="18">
    <source>
        <dbReference type="ARBA" id="ARBA00032297"/>
    </source>
</evidence>
<dbReference type="InterPro" id="IPR045010">
    <property type="entry name" value="MDR_fam"/>
</dbReference>
<evidence type="ECO:0000259" key="35">
    <source>
        <dbReference type="SMART" id="SM00829"/>
    </source>
</evidence>
<evidence type="ECO:0000256" key="5">
    <source>
        <dbReference type="ARBA" id="ARBA00012410"/>
    </source>
</evidence>
<proteinExistence type="inferred from homology"/>
<dbReference type="PANTHER" id="PTHR43205:SF7">
    <property type="entry name" value="PROSTAGLANDIN REDUCTASE 1"/>
    <property type="match status" value="1"/>
</dbReference>
<evidence type="ECO:0000256" key="20">
    <source>
        <dbReference type="ARBA" id="ARBA00047461"/>
    </source>
</evidence>
<keyword evidence="8" id="KW-0644">Prostaglandin metabolism</keyword>
<keyword evidence="9" id="KW-0597">Phosphoprotein</keyword>
<evidence type="ECO:0000256" key="33">
    <source>
        <dbReference type="ARBA" id="ARBA00049179"/>
    </source>
</evidence>
<protein>
    <recommendedName>
        <fullName evidence="6">Prostaglandin reductase 1</fullName>
        <ecNumber evidence="4">1.3.1.48</ecNumber>
        <ecNumber evidence="5">1.3.1.74</ecNumber>
    </recommendedName>
    <alternativeName>
        <fullName evidence="19">15-oxoprostaglandin 13-reductase</fullName>
    </alternativeName>
    <alternativeName>
        <fullName evidence="17">Dithiolethione-inducible gene 1 protein</fullName>
    </alternativeName>
    <alternativeName>
        <fullName evidence="16">Leukotriene B4 12-hydroxydehydrogenase</fullName>
    </alternativeName>
    <alternativeName>
        <fullName evidence="18">NAD(P)H-dependent alkenal/one oxidoreductase</fullName>
    </alternativeName>
</protein>
<evidence type="ECO:0000256" key="24">
    <source>
        <dbReference type="ARBA" id="ARBA00047878"/>
    </source>
</evidence>
<dbReference type="GO" id="GO:0006693">
    <property type="term" value="P:prostaglandin metabolic process"/>
    <property type="evidence" value="ECO:0007669"/>
    <property type="project" value="UniProtKB-KW"/>
</dbReference>
<dbReference type="InterPro" id="IPR041694">
    <property type="entry name" value="ADH_N_2"/>
</dbReference>
<evidence type="ECO:0000256" key="1">
    <source>
        <dbReference type="ARBA" id="ARBA00004496"/>
    </source>
</evidence>
<gene>
    <name evidence="36" type="ORF">C0Q70_14665</name>
</gene>
<feature type="domain" description="Enoyl reductase (ER)" evidence="35">
    <location>
        <begin position="19"/>
        <end position="333"/>
    </location>
</feature>
<organism evidence="36 37">
    <name type="scientific">Pomacea canaliculata</name>
    <name type="common">Golden apple snail</name>
    <dbReference type="NCBI Taxonomy" id="400727"/>
    <lineage>
        <taxon>Eukaryota</taxon>
        <taxon>Metazoa</taxon>
        <taxon>Spiralia</taxon>
        <taxon>Lophotrochozoa</taxon>
        <taxon>Mollusca</taxon>
        <taxon>Gastropoda</taxon>
        <taxon>Caenogastropoda</taxon>
        <taxon>Architaenioglossa</taxon>
        <taxon>Ampullarioidea</taxon>
        <taxon>Ampullariidae</taxon>
        <taxon>Pomacea</taxon>
    </lineage>
</organism>
<evidence type="ECO:0000256" key="7">
    <source>
        <dbReference type="ARBA" id="ARBA00022490"/>
    </source>
</evidence>
<dbReference type="Gene3D" id="3.90.180.10">
    <property type="entry name" value="Medium-chain alcohol dehydrogenases, catalytic domain"/>
    <property type="match status" value="1"/>
</dbReference>
<comment type="subunit">
    <text evidence="3">Monomer or homodimer.</text>
</comment>
<dbReference type="PANTHER" id="PTHR43205">
    <property type="entry name" value="PROSTAGLANDIN REDUCTASE"/>
    <property type="match status" value="1"/>
</dbReference>
<comment type="catalytic activity">
    <reaction evidence="28">
        <text>4-hydroxynonanal + NADP(+) = (E)-4-hydroxynon-2-enal + NADPH + H(+)</text>
        <dbReference type="Rhea" id="RHEA:64736"/>
        <dbReference type="ChEBI" id="CHEBI:15378"/>
        <dbReference type="ChEBI" id="CHEBI:57783"/>
        <dbReference type="ChEBI" id="CHEBI:58349"/>
        <dbReference type="ChEBI" id="CHEBI:58968"/>
        <dbReference type="ChEBI" id="CHEBI:156112"/>
    </reaction>
    <physiologicalReaction direction="right-to-left" evidence="28">
        <dbReference type="Rhea" id="RHEA:64738"/>
    </physiologicalReaction>
</comment>